<evidence type="ECO:0000313" key="2">
    <source>
        <dbReference type="Proteomes" id="UP001363035"/>
    </source>
</evidence>
<comment type="caution">
    <text evidence="1">The sequence shown here is derived from an EMBL/GenBank/DDBJ whole genome shotgun (WGS) entry which is preliminary data.</text>
</comment>
<dbReference type="EMBL" id="JAYLLN010000003">
    <property type="protein sequence ID" value="MEI5983762.1"/>
    <property type="molecule type" value="Genomic_DNA"/>
</dbReference>
<accession>A0ABU8I211</accession>
<evidence type="ECO:0000313" key="1">
    <source>
        <dbReference type="EMBL" id="MEI5983762.1"/>
    </source>
</evidence>
<dbReference type="RefSeq" id="WP_336557203.1">
    <property type="nucleotide sequence ID" value="NZ_JAYLLN010000003.1"/>
</dbReference>
<proteinExistence type="predicted"/>
<sequence>MKLEETLPRIFHGLRYDHRLGMSHLAVYMALMEQWYTDGFQEHLETYARTTARLAKVSLATCYGCLSDLDCYGYISYQASFDPRIGSRIEFKIGPDDPRGQGGLPIRPD</sequence>
<protein>
    <submittedName>
        <fullName evidence="1">Uncharacterized protein</fullName>
    </submittedName>
</protein>
<reference evidence="1 2" key="1">
    <citation type="submission" date="2024-01" db="EMBL/GenBank/DDBJ databases">
        <title>Sphingobacterium tenebrionis sp. nov., a novel endophyte isolated from tenebrio molitor intestines.</title>
        <authorList>
            <person name="Zhang C."/>
        </authorList>
    </citation>
    <scope>NUCLEOTIDE SEQUENCE [LARGE SCALE GENOMIC DNA]</scope>
    <source>
        <strain evidence="1 2">PU5-4</strain>
    </source>
</reference>
<name>A0ABU8I211_9SPHI</name>
<organism evidence="1 2">
    <name type="scientific">Sphingobacterium tenebrionis</name>
    <dbReference type="NCBI Taxonomy" id="3111775"/>
    <lineage>
        <taxon>Bacteria</taxon>
        <taxon>Pseudomonadati</taxon>
        <taxon>Bacteroidota</taxon>
        <taxon>Sphingobacteriia</taxon>
        <taxon>Sphingobacteriales</taxon>
        <taxon>Sphingobacteriaceae</taxon>
        <taxon>Sphingobacterium</taxon>
    </lineage>
</organism>
<gene>
    <name evidence="1" type="ORF">VJ786_02480</name>
</gene>
<dbReference type="Proteomes" id="UP001363035">
    <property type="component" value="Unassembled WGS sequence"/>
</dbReference>
<keyword evidence="2" id="KW-1185">Reference proteome</keyword>